<feature type="domain" description="PAC" evidence="10">
    <location>
        <begin position="101"/>
        <end position="153"/>
    </location>
</feature>
<evidence type="ECO:0000256" key="3">
    <source>
        <dbReference type="ARBA" id="ARBA00022553"/>
    </source>
</evidence>
<feature type="coiled-coil region" evidence="6">
    <location>
        <begin position="1039"/>
        <end position="1073"/>
    </location>
</feature>
<dbReference type="InterPro" id="IPR003594">
    <property type="entry name" value="HATPase_dom"/>
</dbReference>
<dbReference type="EC" id="2.7.13.3" evidence="2"/>
<dbReference type="CDD" id="cd00082">
    <property type="entry name" value="HisKA"/>
    <property type="match status" value="1"/>
</dbReference>
<feature type="domain" description="PAC" evidence="10">
    <location>
        <begin position="864"/>
        <end position="918"/>
    </location>
</feature>
<feature type="region of interest" description="Disordered" evidence="7">
    <location>
        <begin position="1"/>
        <end position="27"/>
    </location>
</feature>
<dbReference type="Pfam" id="PF02518">
    <property type="entry name" value="HATPase_c"/>
    <property type="match status" value="1"/>
</dbReference>
<dbReference type="Gene3D" id="3.30.565.10">
    <property type="entry name" value="Histidine kinase-like ATPase, C-terminal domain"/>
    <property type="match status" value="1"/>
</dbReference>
<dbReference type="InterPro" id="IPR005467">
    <property type="entry name" value="His_kinase_dom"/>
</dbReference>
<dbReference type="InterPro" id="IPR000014">
    <property type="entry name" value="PAS"/>
</dbReference>
<dbReference type="InterPro" id="IPR000700">
    <property type="entry name" value="PAS-assoc_C"/>
</dbReference>
<dbReference type="PROSITE" id="PS50112">
    <property type="entry name" value="PAS"/>
    <property type="match status" value="6"/>
</dbReference>
<dbReference type="Pfam" id="PF08447">
    <property type="entry name" value="PAS_3"/>
    <property type="match status" value="4"/>
</dbReference>
<reference evidence="12" key="1">
    <citation type="submission" date="2016-10" db="EMBL/GenBank/DDBJ databases">
        <authorList>
            <person name="Varghese N."/>
            <person name="Submissions S."/>
        </authorList>
    </citation>
    <scope>NUCLEOTIDE SEQUENCE [LARGE SCALE GENOMIC DNA]</scope>
    <source>
        <strain evidence="12">DSM 15282</strain>
    </source>
</reference>
<dbReference type="Pfam" id="PF00512">
    <property type="entry name" value="HisKA"/>
    <property type="match status" value="1"/>
</dbReference>
<dbReference type="InterPro" id="IPR004358">
    <property type="entry name" value="Sig_transdc_His_kin-like_C"/>
</dbReference>
<dbReference type="PROSITE" id="PS50113">
    <property type="entry name" value="PAC"/>
    <property type="match status" value="5"/>
</dbReference>
<evidence type="ECO:0000256" key="4">
    <source>
        <dbReference type="ARBA" id="ARBA00022679"/>
    </source>
</evidence>
<dbReference type="Pfam" id="PF13426">
    <property type="entry name" value="PAS_9"/>
    <property type="match status" value="2"/>
</dbReference>
<evidence type="ECO:0000313" key="12">
    <source>
        <dbReference type="Proteomes" id="UP000199564"/>
    </source>
</evidence>
<feature type="domain" description="PAS" evidence="9">
    <location>
        <begin position="555"/>
        <end position="589"/>
    </location>
</feature>
<evidence type="ECO:0000256" key="5">
    <source>
        <dbReference type="ARBA" id="ARBA00022777"/>
    </source>
</evidence>
<evidence type="ECO:0000256" key="6">
    <source>
        <dbReference type="SAM" id="Coils"/>
    </source>
</evidence>
<feature type="domain" description="PAC" evidence="10">
    <location>
        <begin position="480"/>
        <end position="532"/>
    </location>
</feature>
<feature type="domain" description="PAS" evidence="9">
    <location>
        <begin position="53"/>
        <end position="98"/>
    </location>
</feature>
<keyword evidence="12" id="KW-1185">Reference proteome</keyword>
<evidence type="ECO:0000313" key="11">
    <source>
        <dbReference type="EMBL" id="SFO50213.1"/>
    </source>
</evidence>
<dbReference type="InterPro" id="IPR035965">
    <property type="entry name" value="PAS-like_dom_sf"/>
</dbReference>
<feature type="compositionally biased region" description="Basic and acidic residues" evidence="7">
    <location>
        <begin position="18"/>
        <end position="27"/>
    </location>
</feature>
<evidence type="ECO:0000256" key="1">
    <source>
        <dbReference type="ARBA" id="ARBA00000085"/>
    </source>
</evidence>
<dbReference type="PRINTS" id="PR00344">
    <property type="entry name" value="BCTRLSENSOR"/>
</dbReference>
<dbReference type="SUPFAM" id="SSF55785">
    <property type="entry name" value="PYP-like sensor domain (PAS domain)"/>
    <property type="match status" value="8"/>
</dbReference>
<feature type="domain" description="PAC" evidence="10">
    <location>
        <begin position="739"/>
        <end position="791"/>
    </location>
</feature>
<dbReference type="SMART" id="SM00388">
    <property type="entry name" value="HisKA"/>
    <property type="match status" value="1"/>
</dbReference>
<dbReference type="InterPro" id="IPR001610">
    <property type="entry name" value="PAC"/>
</dbReference>
<evidence type="ECO:0000259" key="9">
    <source>
        <dbReference type="PROSITE" id="PS50112"/>
    </source>
</evidence>
<dbReference type="Proteomes" id="UP000199564">
    <property type="component" value="Unassembled WGS sequence"/>
</dbReference>
<evidence type="ECO:0000256" key="7">
    <source>
        <dbReference type="SAM" id="MobiDB-lite"/>
    </source>
</evidence>
<gene>
    <name evidence="11" type="ORF">SAMN04488519_107187</name>
</gene>
<dbReference type="Gene3D" id="2.10.70.100">
    <property type="match status" value="1"/>
</dbReference>
<dbReference type="InterPro" id="IPR003661">
    <property type="entry name" value="HisK_dim/P_dom"/>
</dbReference>
<dbReference type="InterPro" id="IPR013655">
    <property type="entry name" value="PAS_fold_3"/>
</dbReference>
<proteinExistence type="predicted"/>
<feature type="domain" description="PAC" evidence="10">
    <location>
        <begin position="996"/>
        <end position="1048"/>
    </location>
</feature>
<name>A0A1I5HPM5_9BACT</name>
<accession>A0A1I5HPM5</accession>
<dbReference type="InterPro" id="IPR036097">
    <property type="entry name" value="HisK_dim/P_sf"/>
</dbReference>
<dbReference type="EMBL" id="FOVW01000007">
    <property type="protein sequence ID" value="SFO50213.1"/>
    <property type="molecule type" value="Genomic_DNA"/>
</dbReference>
<dbReference type="GO" id="GO:0000155">
    <property type="term" value="F:phosphorelay sensor kinase activity"/>
    <property type="evidence" value="ECO:0007669"/>
    <property type="project" value="InterPro"/>
</dbReference>
<feature type="domain" description="PAS" evidence="9">
    <location>
        <begin position="788"/>
        <end position="839"/>
    </location>
</feature>
<dbReference type="SMART" id="SM00086">
    <property type="entry name" value="PAC"/>
    <property type="match status" value="7"/>
</dbReference>
<dbReference type="SUPFAM" id="SSF47384">
    <property type="entry name" value="Homodimeric domain of signal transducing histidine kinase"/>
    <property type="match status" value="1"/>
</dbReference>
<evidence type="ECO:0000256" key="2">
    <source>
        <dbReference type="ARBA" id="ARBA00012438"/>
    </source>
</evidence>
<dbReference type="STRING" id="226506.SAMN04488519_107187"/>
<evidence type="ECO:0000259" key="10">
    <source>
        <dbReference type="PROSITE" id="PS50113"/>
    </source>
</evidence>
<organism evidence="11 12">
    <name type="scientific">Algoriphagus ornithinivorans</name>
    <dbReference type="NCBI Taxonomy" id="226506"/>
    <lineage>
        <taxon>Bacteria</taxon>
        <taxon>Pseudomonadati</taxon>
        <taxon>Bacteroidota</taxon>
        <taxon>Cytophagia</taxon>
        <taxon>Cytophagales</taxon>
        <taxon>Cyclobacteriaceae</taxon>
        <taxon>Algoriphagus</taxon>
    </lineage>
</organism>
<keyword evidence="4" id="KW-0808">Transferase</keyword>
<dbReference type="SMART" id="SM00091">
    <property type="entry name" value="PAS"/>
    <property type="match status" value="7"/>
</dbReference>
<comment type="catalytic activity">
    <reaction evidence="1">
        <text>ATP + protein L-histidine = ADP + protein N-phospho-L-histidine.</text>
        <dbReference type="EC" id="2.7.13.3"/>
    </reaction>
</comment>
<dbReference type="PANTHER" id="PTHR43304">
    <property type="entry name" value="PHYTOCHROME-LIKE PROTEIN CPH1"/>
    <property type="match status" value="1"/>
</dbReference>
<dbReference type="NCBIfam" id="TIGR00229">
    <property type="entry name" value="sensory_box"/>
    <property type="match status" value="6"/>
</dbReference>
<feature type="domain" description="PAS" evidence="9">
    <location>
        <begin position="919"/>
        <end position="991"/>
    </location>
</feature>
<keyword evidence="5" id="KW-0418">Kinase</keyword>
<feature type="domain" description="Histidine kinase" evidence="8">
    <location>
        <begin position="1073"/>
        <end position="1287"/>
    </location>
</feature>
<dbReference type="PROSITE" id="PS50109">
    <property type="entry name" value="HIS_KIN"/>
    <property type="match status" value="1"/>
</dbReference>
<feature type="domain" description="PAS" evidence="9">
    <location>
        <begin position="154"/>
        <end position="227"/>
    </location>
</feature>
<dbReference type="InterPro" id="IPR036890">
    <property type="entry name" value="HATPase_C_sf"/>
</dbReference>
<keyword evidence="6" id="KW-0175">Coiled coil</keyword>
<dbReference type="SMART" id="SM00387">
    <property type="entry name" value="HATPase_c"/>
    <property type="match status" value="1"/>
</dbReference>
<protein>
    <recommendedName>
        <fullName evidence="2">histidine kinase</fullName>
        <ecNumber evidence="2">2.7.13.3</ecNumber>
    </recommendedName>
</protein>
<dbReference type="PANTHER" id="PTHR43304:SF1">
    <property type="entry name" value="PAC DOMAIN-CONTAINING PROTEIN"/>
    <property type="match status" value="1"/>
</dbReference>
<dbReference type="InterPro" id="IPR052162">
    <property type="entry name" value="Sensor_kinase/Photoreceptor"/>
</dbReference>
<dbReference type="RefSeq" id="WP_091654606.1">
    <property type="nucleotide sequence ID" value="NZ_FOVW01000007.1"/>
</dbReference>
<keyword evidence="3" id="KW-0597">Phosphoprotein</keyword>
<dbReference type="SUPFAM" id="SSF55874">
    <property type="entry name" value="ATPase domain of HSP90 chaperone/DNA topoisomerase II/histidine kinase"/>
    <property type="match status" value="1"/>
</dbReference>
<dbReference type="Gene3D" id="1.10.287.130">
    <property type="match status" value="1"/>
</dbReference>
<sequence>MSPAKKNHPTQSGSQKTSSEKSDPKNTKFVDIIENINGLGIWRLNIQTGENEWSEEFFKICGLNPKNTIPSSELRWSIIHPEDREEAKKAFENSITTGNPYKLEKRITLPNGDIKHIESEGRVSFDEHGKPLYLIGTFKDITDLRVNENQLSQTTDELDSILENSIDLIFIFDKDGVISKISNSVIETLGYPKEDMIGKEYTEFVYPADLQKTREASDQIRDGVKIKNFKNRYLNSEGKLIHFNWSASLKKGTDDVLAIARDITELEEIKKSRKQDNFRIQTILNTSPDLIWSLDHEFKLVSANNAFKKIIKDTINWELQEGDLLIDENRYGKEYAEIWKNHYETALSGKKLKIEDKVKFGKSTEFQIYETKINPIKVKGKIVGLACFSRNITEKRNAAEKIKQLNKRLLKGQEMSKLGYWESNLNTNKVFWSDEMYKIWEVKKSDSNLNFDFFFESIHPEDKKNFLYHRNRAITKEKNLDVTYRIITEKGHLKFIHELGELVEDDKNGEQVFRGTAQEITKEKETEIKLRDRNFFIESTLDNISLGIAVNKISDGEATYMNKAFEEVYGWPKEEIVSVESFFQKVYPNPEYREWMQNRIMEDIQSGDPERMTWRGIIITTKDGQEKIVNAKNIPVPDLNLMISTVTDDTERYWAEQALKISNDRFKLVSEAVSDAIWDWDLEKSTIFWGRGYHRLFGYPESQNQVDESAWLESIHPENYEDIWHSIQAARKNPNQKFWSGEYRFKKFDGSYAYVNEKTIIIRNTKGVPVRMVGALQDITKEKERENHLKLLESVVTNTTDAILITNADPDEEGYKIIYANQSFVNMTGYSQEEIIGKTPKILQGKDTDVEKMKRFGKELRKWNSTSVEIINYKKDGTPFWVNIVVVPVADQSGWYTHWVGIQRDITEKKKREQELELMNERFKMVSEATNDAIWDWDVKNGNHFWGEGFSKLFGIDLSKKKNDTEEWEKRIHPEDREKVLAHLQLILKNPDQKEFQVEYRFQKNETEYAYVLDSGTIVRDEDGEPSRLVGAVQDISAQKDYENSLKQLNETLEKANKELELSNQELEQFAYVASHDLQEPLRMISSFLGLIEKRYDTVLDEKGKKYIHFAVEGAKRMRQIILDLLEFSKLDNFQESKIWIESSEILNISKLFLKKTIQKKDPIFHISPLPKIFGHKSTLVQLFQNLISNAIKYQPEGQKPEIWISAKEKKTEWEFAFKDNGIGIEKDYVEKIFIIFQRLHVQESYSGTGIGLAISKKIVDMHGGKIWVNSTPSKGSTFYFTIQKPSE</sequence>
<dbReference type="FunFam" id="3.30.565.10:FF:000006">
    <property type="entry name" value="Sensor histidine kinase WalK"/>
    <property type="match status" value="1"/>
</dbReference>
<evidence type="ECO:0000259" key="8">
    <source>
        <dbReference type="PROSITE" id="PS50109"/>
    </source>
</evidence>
<feature type="domain" description="PAS" evidence="9">
    <location>
        <begin position="662"/>
        <end position="734"/>
    </location>
</feature>
<dbReference type="CDD" id="cd00130">
    <property type="entry name" value="PAS"/>
    <property type="match status" value="6"/>
</dbReference>
<dbReference type="Gene3D" id="3.30.450.20">
    <property type="entry name" value="PAS domain"/>
    <property type="match status" value="8"/>
</dbReference>
<dbReference type="Pfam" id="PF13188">
    <property type="entry name" value="PAS_8"/>
    <property type="match status" value="2"/>
</dbReference>